<comment type="catalytic activity">
    <reaction evidence="5">
        <text>cytidine(32) in tRNA + S-adenosyl-L-methionine = 2'-O-methylcytidine(32) in tRNA + S-adenosyl-L-homocysteine + H(+)</text>
        <dbReference type="Rhea" id="RHEA:42932"/>
        <dbReference type="Rhea" id="RHEA-COMP:10288"/>
        <dbReference type="Rhea" id="RHEA-COMP:10289"/>
        <dbReference type="ChEBI" id="CHEBI:15378"/>
        <dbReference type="ChEBI" id="CHEBI:57856"/>
        <dbReference type="ChEBI" id="CHEBI:59789"/>
        <dbReference type="ChEBI" id="CHEBI:74495"/>
        <dbReference type="ChEBI" id="CHEBI:82748"/>
        <dbReference type="EC" id="2.1.1.200"/>
    </reaction>
</comment>
<dbReference type="GO" id="GO:0003723">
    <property type="term" value="F:RNA binding"/>
    <property type="evidence" value="ECO:0007669"/>
    <property type="project" value="InterPro"/>
</dbReference>
<evidence type="ECO:0000313" key="8">
    <source>
        <dbReference type="Proteomes" id="UP000078596"/>
    </source>
</evidence>
<dbReference type="Gene3D" id="1.10.8.590">
    <property type="match status" value="1"/>
</dbReference>
<dbReference type="AlphaFoldDB" id="A0A191ZI86"/>
<dbReference type="PIRSF" id="PIRSF004808">
    <property type="entry name" value="LasT"/>
    <property type="match status" value="1"/>
</dbReference>
<evidence type="ECO:0000256" key="5">
    <source>
        <dbReference type="RuleBase" id="RU362024"/>
    </source>
</evidence>
<dbReference type="EC" id="2.1.1.200" evidence="5"/>
<evidence type="ECO:0000259" key="6">
    <source>
        <dbReference type="Pfam" id="PF00588"/>
    </source>
</evidence>
<dbReference type="CDD" id="cd18093">
    <property type="entry name" value="SpoU-like_TrmJ"/>
    <property type="match status" value="1"/>
</dbReference>
<dbReference type="Proteomes" id="UP000078596">
    <property type="component" value="Chromosome"/>
</dbReference>
<keyword evidence="5" id="KW-0963">Cytoplasm</keyword>
<reference evidence="7 8" key="1">
    <citation type="submission" date="2016-06" db="EMBL/GenBank/DDBJ databases">
        <title>Insight into the functional genes involving in sulfur oxidation in Pearl River water.</title>
        <authorList>
            <person name="Luo J."/>
            <person name="Tan X."/>
            <person name="Lin W."/>
        </authorList>
    </citation>
    <scope>NUCLEOTIDE SEQUENCE [LARGE SCALE GENOMIC DNA]</scope>
    <source>
        <strain evidence="7 8">LS2</strain>
    </source>
</reference>
<organism evidence="7 8">
    <name type="scientific">Halothiobacillus diazotrophicus</name>
    <dbReference type="NCBI Taxonomy" id="1860122"/>
    <lineage>
        <taxon>Bacteria</taxon>
        <taxon>Pseudomonadati</taxon>
        <taxon>Pseudomonadota</taxon>
        <taxon>Gammaproteobacteria</taxon>
        <taxon>Chromatiales</taxon>
        <taxon>Halothiobacillaceae</taxon>
        <taxon>Halothiobacillus</taxon>
    </lineage>
</organism>
<keyword evidence="5" id="KW-0819">tRNA processing</keyword>
<dbReference type="Pfam" id="PF00588">
    <property type="entry name" value="SpoU_methylase"/>
    <property type="match status" value="1"/>
</dbReference>
<comment type="similarity">
    <text evidence="1">Belongs to the class IV-like SAM-binding methyltransferase superfamily. RNA methyltransferase TrmH family.</text>
</comment>
<dbReference type="GO" id="GO:0106339">
    <property type="term" value="F:tRNA (cytidine(32)-2'-O)-methyltransferase activity"/>
    <property type="evidence" value="ECO:0007669"/>
    <property type="project" value="RHEA"/>
</dbReference>
<dbReference type="GO" id="GO:0005829">
    <property type="term" value="C:cytosol"/>
    <property type="evidence" value="ECO:0007669"/>
    <property type="project" value="TreeGrafter"/>
</dbReference>
<keyword evidence="3" id="KW-0808">Transferase</keyword>
<comment type="catalytic activity">
    <reaction evidence="5">
        <text>uridine(32) in tRNA + S-adenosyl-L-methionine = 2'-O-methyluridine(32) in tRNA + S-adenosyl-L-homocysteine + H(+)</text>
        <dbReference type="Rhea" id="RHEA:42936"/>
        <dbReference type="Rhea" id="RHEA-COMP:10107"/>
        <dbReference type="Rhea" id="RHEA-COMP:10290"/>
        <dbReference type="ChEBI" id="CHEBI:15378"/>
        <dbReference type="ChEBI" id="CHEBI:57856"/>
        <dbReference type="ChEBI" id="CHEBI:59789"/>
        <dbReference type="ChEBI" id="CHEBI:65315"/>
        <dbReference type="ChEBI" id="CHEBI:74478"/>
        <dbReference type="EC" id="2.1.1.200"/>
    </reaction>
</comment>
<accession>A0A191ZI86</accession>
<evidence type="ECO:0000256" key="1">
    <source>
        <dbReference type="ARBA" id="ARBA00007228"/>
    </source>
</evidence>
<keyword evidence="8" id="KW-1185">Reference proteome</keyword>
<dbReference type="NCBIfam" id="TIGR00050">
    <property type="entry name" value="rRNA_methyl_1"/>
    <property type="match status" value="1"/>
</dbReference>
<dbReference type="InterPro" id="IPR004384">
    <property type="entry name" value="RNA_MeTrfase_TrmJ/LasT"/>
</dbReference>
<dbReference type="PANTHER" id="PTHR42786:SF2">
    <property type="entry name" value="TRNA (CYTIDINE_URIDINE-2'-O-)-METHYLTRANSFERASE TRMJ"/>
    <property type="match status" value="1"/>
</dbReference>
<keyword evidence="4 5" id="KW-0949">S-adenosyl-L-methionine</keyword>
<dbReference type="GO" id="GO:0002128">
    <property type="term" value="P:tRNA nucleoside ribose methylation"/>
    <property type="evidence" value="ECO:0007669"/>
    <property type="project" value="TreeGrafter"/>
</dbReference>
<dbReference type="KEGG" id="haz:A9404_09415"/>
<dbReference type="GO" id="GO:0160206">
    <property type="term" value="F:tRNA (cytidine(32)/uridine(32)-2'-O)-methyltransferase activity"/>
    <property type="evidence" value="ECO:0007669"/>
    <property type="project" value="UniProtKB-EC"/>
</dbReference>
<dbReference type="Gene3D" id="3.40.1280.10">
    <property type="match status" value="1"/>
</dbReference>
<evidence type="ECO:0000313" key="7">
    <source>
        <dbReference type="EMBL" id="ANJ67580.1"/>
    </source>
</evidence>
<sequence>MKRSAQETASDYVGRQLDRIQVVLCGTSHSGNLGVVARAMKNMGLSRLVLVAPKAELDAQALSTAKHAADILHAARIEPDLSAALGDSVAVWATSARKRELQLPVFDARTAAQSICSDLARDGGVISILFGAERTGLTNQELASAQRLIEIPANPTYPVLNLGQAVQIVSYELFMAGLLGDGHAATVAGDVDEDPDWASMAELSAFETRLADALDRTAFFVRGAESAEEIAQNRQRLLSRVQILFRRARPTRNELAILHGMIRALAIEPPSLKNSRQAS</sequence>
<comment type="function">
    <text evidence="5">Catalyzes the formation of 2'O-methylated cytidine (Cm32) or 2'O-methylated uridine (Um32) at position 32 in tRNA.</text>
</comment>
<evidence type="ECO:0000256" key="4">
    <source>
        <dbReference type="ARBA" id="ARBA00022691"/>
    </source>
</evidence>
<dbReference type="PANTHER" id="PTHR42786">
    <property type="entry name" value="TRNA/RRNA METHYLTRANSFERASE"/>
    <property type="match status" value="1"/>
</dbReference>
<dbReference type="SUPFAM" id="SSF75217">
    <property type="entry name" value="alpha/beta knot"/>
    <property type="match status" value="1"/>
</dbReference>
<dbReference type="EMBL" id="CP016027">
    <property type="protein sequence ID" value="ANJ67580.1"/>
    <property type="molecule type" value="Genomic_DNA"/>
</dbReference>
<dbReference type="InterPro" id="IPR029028">
    <property type="entry name" value="Alpha/beta_knot_MTases"/>
</dbReference>
<evidence type="ECO:0000256" key="3">
    <source>
        <dbReference type="ARBA" id="ARBA00022679"/>
    </source>
</evidence>
<dbReference type="InterPro" id="IPR029026">
    <property type="entry name" value="tRNA_m1G_MTases_N"/>
</dbReference>
<feature type="domain" description="tRNA/rRNA methyltransferase SpoU type" evidence="6">
    <location>
        <begin position="20"/>
        <end position="171"/>
    </location>
</feature>
<comment type="subunit">
    <text evidence="5">Homodimer.</text>
</comment>
<keyword evidence="2 5" id="KW-0489">Methyltransferase</keyword>
<dbReference type="RefSeq" id="WP_066100725.1">
    <property type="nucleotide sequence ID" value="NZ_CP016027.1"/>
</dbReference>
<dbReference type="OrthoDB" id="9806346at2"/>
<dbReference type="InterPro" id="IPR001537">
    <property type="entry name" value="SpoU_MeTrfase"/>
</dbReference>
<name>A0A191ZI86_9GAMM</name>
<dbReference type="STRING" id="1860122.A9404_09415"/>
<proteinExistence type="inferred from homology"/>
<protein>
    <recommendedName>
        <fullName evidence="5">tRNA (cytidine/uridine-2'-O-)-methyltransferase TrmJ</fullName>
        <ecNumber evidence="5">2.1.1.200</ecNumber>
    </recommendedName>
    <alternativeName>
        <fullName evidence="5">tRNA (cytidine(32)/uridine(32)-2'-O)-methyltransferase</fullName>
    </alternativeName>
    <alternativeName>
        <fullName evidence="5">tRNA Cm32/Um32 methyltransferase</fullName>
    </alternativeName>
</protein>
<gene>
    <name evidence="5" type="primary">trmJ</name>
    <name evidence="7" type="ORF">A9404_09415</name>
</gene>
<comment type="subcellular location">
    <subcellularLocation>
        <location evidence="5">Cytoplasm</location>
    </subcellularLocation>
</comment>
<evidence type="ECO:0000256" key="2">
    <source>
        <dbReference type="ARBA" id="ARBA00022603"/>
    </source>
</evidence>